<protein>
    <submittedName>
        <fullName evidence="1">Uncharacterized protein</fullName>
    </submittedName>
</protein>
<sequence>MKQIKDYIPEQILEIQNTSKFIALFDAMNLEKAEVLSNIQAITNPFLTKNFEYVRKYILDASNVDLPSETHPEILRHFFINLFAIQSLKGTKKGIELYLKAISDGDVLIDMSQLYAGYPFITPSVNKESAKPLNVGDPSSGQYGLFNITLDDSVNSVFKAAMLTPFANSQSFREYVLKNILDFLPFTSSNTTIELYFTDYQYHYEGYFYDFSDIEENIGGSMGIKSFSIDNQNEFVYPVSYEAYLDELVYQLNADGNYNLPDRVDAMLGTELFSNVQSPESLDHTIIRNTPSVIYSSIKAYSENKLVDTINFEIKFMAHVFYKGGVQIDPETFLDDASVLIAENTEEMVLESFDSSHTEGFTYIMYSESEPMLTDIRAIKPDNYYAGDILKAFTYEGMKEFKYKGKPLTLHVYKSNAPSVFSTESALKIKTT</sequence>
<dbReference type="RefSeq" id="WP_168885564.1">
    <property type="nucleotide sequence ID" value="NZ_JABAIL010000016.1"/>
</dbReference>
<evidence type="ECO:0000313" key="1">
    <source>
        <dbReference type="EMBL" id="NLR94855.1"/>
    </source>
</evidence>
<gene>
    <name evidence="1" type="ORF">HGP29_26860</name>
</gene>
<organism evidence="1 2">
    <name type="scientific">Flammeovirga agarivorans</name>
    <dbReference type="NCBI Taxonomy" id="2726742"/>
    <lineage>
        <taxon>Bacteria</taxon>
        <taxon>Pseudomonadati</taxon>
        <taxon>Bacteroidota</taxon>
        <taxon>Cytophagia</taxon>
        <taxon>Cytophagales</taxon>
        <taxon>Flammeovirgaceae</taxon>
        <taxon>Flammeovirga</taxon>
    </lineage>
</organism>
<dbReference type="EMBL" id="JABAIL010000016">
    <property type="protein sequence ID" value="NLR94855.1"/>
    <property type="molecule type" value="Genomic_DNA"/>
</dbReference>
<keyword evidence="2" id="KW-1185">Reference proteome</keyword>
<comment type="caution">
    <text evidence="1">The sequence shown here is derived from an EMBL/GenBank/DDBJ whole genome shotgun (WGS) entry which is preliminary data.</text>
</comment>
<proteinExistence type="predicted"/>
<name>A0A7X8SR58_9BACT</name>
<dbReference type="AlphaFoldDB" id="A0A7X8SR58"/>
<evidence type="ECO:0000313" key="2">
    <source>
        <dbReference type="Proteomes" id="UP000585050"/>
    </source>
</evidence>
<accession>A0A7X8SR58</accession>
<dbReference type="Proteomes" id="UP000585050">
    <property type="component" value="Unassembled WGS sequence"/>
</dbReference>
<reference evidence="1 2" key="1">
    <citation type="submission" date="2020-04" db="EMBL/GenBank/DDBJ databases">
        <title>Flammeovirga sp. SR4, a novel species isolated from seawater.</title>
        <authorList>
            <person name="Wang X."/>
        </authorList>
    </citation>
    <scope>NUCLEOTIDE SEQUENCE [LARGE SCALE GENOMIC DNA]</scope>
    <source>
        <strain evidence="1 2">SR4</strain>
    </source>
</reference>